<keyword evidence="2" id="KW-1185">Reference proteome</keyword>
<gene>
    <name evidence="1" type="ORF">CEXT_782691</name>
</gene>
<accession>A0AAV4VCF1</accession>
<dbReference type="Proteomes" id="UP001054945">
    <property type="component" value="Unassembled WGS sequence"/>
</dbReference>
<dbReference type="EMBL" id="BPLR01014256">
    <property type="protein sequence ID" value="GIY67576.1"/>
    <property type="molecule type" value="Genomic_DNA"/>
</dbReference>
<dbReference type="AlphaFoldDB" id="A0AAV4VCF1"/>
<reference evidence="1 2" key="1">
    <citation type="submission" date="2021-06" db="EMBL/GenBank/DDBJ databases">
        <title>Caerostris extrusa draft genome.</title>
        <authorList>
            <person name="Kono N."/>
            <person name="Arakawa K."/>
        </authorList>
    </citation>
    <scope>NUCLEOTIDE SEQUENCE [LARGE SCALE GENOMIC DNA]</scope>
</reference>
<evidence type="ECO:0000313" key="1">
    <source>
        <dbReference type="EMBL" id="GIY67576.1"/>
    </source>
</evidence>
<proteinExistence type="predicted"/>
<name>A0AAV4VCF1_CAEEX</name>
<sequence>MQKYLTVSLQGKWNNGSEFQQMVQSQFGELINMCTVAERETKEAVMMGVGMQTHQKTDHPLLYWATVWGGEKP</sequence>
<evidence type="ECO:0000313" key="2">
    <source>
        <dbReference type="Proteomes" id="UP001054945"/>
    </source>
</evidence>
<organism evidence="1 2">
    <name type="scientific">Caerostris extrusa</name>
    <name type="common">Bark spider</name>
    <name type="synonym">Caerostris bankana</name>
    <dbReference type="NCBI Taxonomy" id="172846"/>
    <lineage>
        <taxon>Eukaryota</taxon>
        <taxon>Metazoa</taxon>
        <taxon>Ecdysozoa</taxon>
        <taxon>Arthropoda</taxon>
        <taxon>Chelicerata</taxon>
        <taxon>Arachnida</taxon>
        <taxon>Araneae</taxon>
        <taxon>Araneomorphae</taxon>
        <taxon>Entelegynae</taxon>
        <taxon>Araneoidea</taxon>
        <taxon>Araneidae</taxon>
        <taxon>Caerostris</taxon>
    </lineage>
</organism>
<comment type="caution">
    <text evidence="1">The sequence shown here is derived from an EMBL/GenBank/DDBJ whole genome shotgun (WGS) entry which is preliminary data.</text>
</comment>
<protein>
    <submittedName>
        <fullName evidence="1">Uncharacterized protein</fullName>
    </submittedName>
</protein>